<evidence type="ECO:0000256" key="8">
    <source>
        <dbReference type="RuleBase" id="RU000688"/>
    </source>
</evidence>
<feature type="transmembrane region" description="Helical" evidence="9">
    <location>
        <begin position="398"/>
        <end position="418"/>
    </location>
</feature>
<feature type="domain" description="G-protein coupled receptors family 1 profile" evidence="10">
    <location>
        <begin position="56"/>
        <end position="454"/>
    </location>
</feature>
<evidence type="ECO:0000256" key="2">
    <source>
        <dbReference type="ARBA" id="ARBA00022692"/>
    </source>
</evidence>
<comment type="subcellular location">
    <subcellularLocation>
        <location evidence="1">Membrane</location>
        <topology evidence="1">Multi-pass membrane protein</topology>
    </subcellularLocation>
</comment>
<evidence type="ECO:0000256" key="6">
    <source>
        <dbReference type="ARBA" id="ARBA00023170"/>
    </source>
</evidence>
<dbReference type="Gene3D" id="1.20.1070.10">
    <property type="entry name" value="Rhodopsin 7-helix transmembrane proteins"/>
    <property type="match status" value="2"/>
</dbReference>
<dbReference type="RefSeq" id="XP_029641887.1">
    <property type="nucleotide sequence ID" value="XM_029786027.2"/>
</dbReference>
<reference evidence="12" key="1">
    <citation type="submission" date="2025-08" db="UniProtKB">
        <authorList>
            <consortium name="RefSeq"/>
        </authorList>
    </citation>
    <scope>IDENTIFICATION</scope>
</reference>
<keyword evidence="2 8" id="KW-0812">Transmembrane</keyword>
<dbReference type="PANTHER" id="PTHR24243">
    <property type="entry name" value="G-PROTEIN COUPLED RECEPTOR"/>
    <property type="match status" value="1"/>
</dbReference>
<dbReference type="SUPFAM" id="SSF81321">
    <property type="entry name" value="Family A G protein-coupled receptor-like"/>
    <property type="match status" value="1"/>
</dbReference>
<evidence type="ECO:0000259" key="10">
    <source>
        <dbReference type="PROSITE" id="PS50262"/>
    </source>
</evidence>
<evidence type="ECO:0000256" key="1">
    <source>
        <dbReference type="ARBA" id="ARBA00004141"/>
    </source>
</evidence>
<dbReference type="InterPro" id="IPR000276">
    <property type="entry name" value="GPCR_Rhodpsn"/>
</dbReference>
<feature type="transmembrane region" description="Helical" evidence="9">
    <location>
        <begin position="44"/>
        <end position="65"/>
    </location>
</feature>
<dbReference type="PROSITE" id="PS50262">
    <property type="entry name" value="G_PROTEIN_RECEP_F1_2"/>
    <property type="match status" value="1"/>
</dbReference>
<keyword evidence="3 9" id="KW-1133">Transmembrane helix</keyword>
<feature type="transmembrane region" description="Helical" evidence="9">
    <location>
        <begin position="156"/>
        <end position="173"/>
    </location>
</feature>
<feature type="transmembrane region" description="Helical" evidence="9">
    <location>
        <begin position="117"/>
        <end position="135"/>
    </location>
</feature>
<keyword evidence="11" id="KW-1185">Reference proteome</keyword>
<feature type="transmembrane region" description="Helical" evidence="9">
    <location>
        <begin position="438"/>
        <end position="457"/>
    </location>
</feature>
<evidence type="ECO:0000313" key="12">
    <source>
        <dbReference type="RefSeq" id="XP_029641887.1"/>
    </source>
</evidence>
<evidence type="ECO:0000256" key="9">
    <source>
        <dbReference type="SAM" id="Phobius"/>
    </source>
</evidence>
<evidence type="ECO:0000313" key="11">
    <source>
        <dbReference type="Proteomes" id="UP000515154"/>
    </source>
</evidence>
<dbReference type="Pfam" id="PF00001">
    <property type="entry name" value="7tm_1"/>
    <property type="match status" value="1"/>
</dbReference>
<name>A0A6P7SUE1_9MOLL</name>
<keyword evidence="5 9" id="KW-0472">Membrane</keyword>
<dbReference type="GO" id="GO:0005886">
    <property type="term" value="C:plasma membrane"/>
    <property type="evidence" value="ECO:0007669"/>
    <property type="project" value="TreeGrafter"/>
</dbReference>
<keyword evidence="4 8" id="KW-0297">G-protein coupled receptor</keyword>
<evidence type="ECO:0000256" key="7">
    <source>
        <dbReference type="ARBA" id="ARBA00023224"/>
    </source>
</evidence>
<dbReference type="PRINTS" id="PR00237">
    <property type="entry name" value="GPCRRHODOPSN"/>
</dbReference>
<keyword evidence="7 8" id="KW-0807">Transducer</keyword>
<accession>A0A6P7SUE1</accession>
<dbReference type="PROSITE" id="PS00237">
    <property type="entry name" value="G_PROTEIN_RECEP_F1_1"/>
    <property type="match status" value="1"/>
</dbReference>
<comment type="similarity">
    <text evidence="8">Belongs to the G-protein coupled receptor 1 family.</text>
</comment>
<sequence length="479" mass="54996">MENQLNSTVVIDELNNTLNGTVGYSLGTFINPFNKIHIKVTFCFLYSVIFMCCVFGNSLVLYIIVKNARMRTRTNFFLANLAVADFCVGVFCIFPNLSTYFSPVWHLGKVMCKLYYFVHYMSLTVPVLLLTVISVERYIAVLYPLKAKQMFTFRRLKILQAIIWLFLIIYNSPQLVDYDTFVIGNNTYCYIRSDSINTNAYVLANLVIWYTIPLSVLTFMYVKIAAVLWQSSSSKNFVLNTSSQTYRKCVSGKSGSSNQKENQNYYSHSCREMNDRKYDNQNKEFVCSGYKDISLDRDKCKVTLSNREPYLESECMSECEGETDCGSNTDIYSIDSLNSAGSSMKGHISNRNSLQRVTLVKETLRHNNISSQICPEQHHQKNYPRVTTQKAIQARRKVIILLVMIIGSFAVLALPYHIRSCLYLWADTQSLGSLFSPICYLLYYANSGLNPLLYALVSDNFRKSFKDTFICRGNRRTKK</sequence>
<evidence type="ECO:0000256" key="4">
    <source>
        <dbReference type="ARBA" id="ARBA00023040"/>
    </source>
</evidence>
<dbReference type="InterPro" id="IPR017452">
    <property type="entry name" value="GPCR_Rhodpsn_7TM"/>
</dbReference>
<feature type="transmembrane region" description="Helical" evidence="9">
    <location>
        <begin position="207"/>
        <end position="229"/>
    </location>
</feature>
<keyword evidence="6 8" id="KW-0675">Receptor</keyword>
<evidence type="ECO:0000256" key="5">
    <source>
        <dbReference type="ARBA" id="ARBA00023136"/>
    </source>
</evidence>
<feature type="transmembrane region" description="Helical" evidence="9">
    <location>
        <begin position="77"/>
        <end position="97"/>
    </location>
</feature>
<protein>
    <submittedName>
        <fullName evidence="12">Trissin receptor-like</fullName>
    </submittedName>
</protein>
<gene>
    <name evidence="12" type="primary">LOC115216562</name>
</gene>
<proteinExistence type="inferred from homology"/>
<dbReference type="PANTHER" id="PTHR24243:SF224">
    <property type="entry name" value="G-PROTEIN COUPLED RECEPTOR 19-RELATED"/>
    <property type="match status" value="1"/>
</dbReference>
<dbReference type="KEGG" id="osn:115216562"/>
<organism evidence="11 12">
    <name type="scientific">Octopus sinensis</name>
    <name type="common">East Asian common octopus</name>
    <dbReference type="NCBI Taxonomy" id="2607531"/>
    <lineage>
        <taxon>Eukaryota</taxon>
        <taxon>Metazoa</taxon>
        <taxon>Spiralia</taxon>
        <taxon>Lophotrochozoa</taxon>
        <taxon>Mollusca</taxon>
        <taxon>Cephalopoda</taxon>
        <taxon>Coleoidea</taxon>
        <taxon>Octopodiformes</taxon>
        <taxon>Octopoda</taxon>
        <taxon>Incirrata</taxon>
        <taxon>Octopodidae</taxon>
        <taxon>Octopus</taxon>
    </lineage>
</organism>
<dbReference type="Proteomes" id="UP000515154">
    <property type="component" value="Linkage group LG10"/>
</dbReference>
<dbReference type="GO" id="GO:0004930">
    <property type="term" value="F:G protein-coupled receptor activity"/>
    <property type="evidence" value="ECO:0007669"/>
    <property type="project" value="UniProtKB-KW"/>
</dbReference>
<dbReference type="AlphaFoldDB" id="A0A6P7SUE1"/>
<evidence type="ECO:0000256" key="3">
    <source>
        <dbReference type="ARBA" id="ARBA00022989"/>
    </source>
</evidence>